<feature type="transmembrane region" description="Helical" evidence="6">
    <location>
        <begin position="148"/>
        <end position="167"/>
    </location>
</feature>
<keyword evidence="8" id="KW-1185">Reference proteome</keyword>
<dbReference type="Pfam" id="PF01594">
    <property type="entry name" value="AI-2E_transport"/>
    <property type="match status" value="1"/>
</dbReference>
<evidence type="ECO:0000256" key="3">
    <source>
        <dbReference type="ARBA" id="ARBA00022692"/>
    </source>
</evidence>
<dbReference type="GO" id="GO:0016020">
    <property type="term" value="C:membrane"/>
    <property type="evidence" value="ECO:0007669"/>
    <property type="project" value="UniProtKB-SubCell"/>
</dbReference>
<reference evidence="7 8" key="1">
    <citation type="submission" date="2020-04" db="EMBL/GenBank/DDBJ databases">
        <title>Hymenobacter polaris sp. nov., isolated from Arctic soil.</title>
        <authorList>
            <person name="Dahal R.H."/>
        </authorList>
    </citation>
    <scope>NUCLEOTIDE SEQUENCE [LARGE SCALE GENOMIC DNA]</scope>
    <source>
        <strain evidence="7 8">RP-2-7</strain>
    </source>
</reference>
<evidence type="ECO:0000256" key="4">
    <source>
        <dbReference type="ARBA" id="ARBA00022989"/>
    </source>
</evidence>
<evidence type="ECO:0000256" key="1">
    <source>
        <dbReference type="ARBA" id="ARBA00004141"/>
    </source>
</evidence>
<evidence type="ECO:0000313" key="8">
    <source>
        <dbReference type="Proteomes" id="UP000559626"/>
    </source>
</evidence>
<sequence length="374" mass="41667">MSTSTETNIYTPKQRYVLLIITLIVLGLLALFGLLAYLTAFLGAGILYVVLRPWFTALVHKRQWNRTFVTALLLLFSTVVLIIPFFALTSLLIDRVRELTQHPDEILQAVQAVERKVGLQVTQQAQVKQLLQQGVARVSQWIPTVANSVLNVLVIVGLMLFTMYYLFTQEEDFLAGLHRFLPFREKTMEELGESLRNNVNANVLGQALVALVQGLLTGATLWIFGVPSPGFWTVVAFFLAWLPVLGTPIVWIPAAVYQFSQGHPGQGIGILVVGSVIIINSDNLLRIWLAKYMGDIHPWVTLVGIVLGVELFGIVGLVIGPLLLSYFIVLMRVFARENLALRHLLPTSAMGQAEEQADKAEEVREQAEQVLRSQ</sequence>
<feature type="transmembrane region" description="Helical" evidence="6">
    <location>
        <begin position="268"/>
        <end position="289"/>
    </location>
</feature>
<feature type="transmembrane region" description="Helical" evidence="6">
    <location>
        <begin position="230"/>
        <end position="256"/>
    </location>
</feature>
<feature type="transmembrane region" description="Helical" evidence="6">
    <location>
        <begin position="20"/>
        <end position="51"/>
    </location>
</feature>
<dbReference type="PANTHER" id="PTHR21716:SF4">
    <property type="entry name" value="TRANSMEMBRANE PROTEIN 245"/>
    <property type="match status" value="1"/>
</dbReference>
<evidence type="ECO:0000256" key="5">
    <source>
        <dbReference type="ARBA" id="ARBA00023136"/>
    </source>
</evidence>
<evidence type="ECO:0000256" key="6">
    <source>
        <dbReference type="SAM" id="Phobius"/>
    </source>
</evidence>
<feature type="transmembrane region" description="Helical" evidence="6">
    <location>
        <begin position="72"/>
        <end position="93"/>
    </location>
</feature>
<accession>A0A7Y0FN14</accession>
<dbReference type="Proteomes" id="UP000559626">
    <property type="component" value="Unassembled WGS sequence"/>
</dbReference>
<organism evidence="7 8">
    <name type="scientific">Hymenobacter polaris</name>
    <dbReference type="NCBI Taxonomy" id="2682546"/>
    <lineage>
        <taxon>Bacteria</taxon>
        <taxon>Pseudomonadati</taxon>
        <taxon>Bacteroidota</taxon>
        <taxon>Cytophagia</taxon>
        <taxon>Cytophagales</taxon>
        <taxon>Hymenobacteraceae</taxon>
        <taxon>Hymenobacter</taxon>
    </lineage>
</organism>
<dbReference type="PANTHER" id="PTHR21716">
    <property type="entry name" value="TRANSMEMBRANE PROTEIN"/>
    <property type="match status" value="1"/>
</dbReference>
<dbReference type="EMBL" id="JABBGH010000002">
    <property type="protein sequence ID" value="NML66477.1"/>
    <property type="molecule type" value="Genomic_DNA"/>
</dbReference>
<name>A0A7Y0FN14_9BACT</name>
<feature type="transmembrane region" description="Helical" evidence="6">
    <location>
        <begin position="301"/>
        <end position="329"/>
    </location>
</feature>
<keyword evidence="5 6" id="KW-0472">Membrane</keyword>
<keyword evidence="3 6" id="KW-0812">Transmembrane</keyword>
<comment type="caution">
    <text evidence="7">The sequence shown here is derived from an EMBL/GenBank/DDBJ whole genome shotgun (WGS) entry which is preliminary data.</text>
</comment>
<comment type="similarity">
    <text evidence="2">Belongs to the autoinducer-2 exporter (AI-2E) (TC 2.A.86) family.</text>
</comment>
<evidence type="ECO:0000256" key="2">
    <source>
        <dbReference type="ARBA" id="ARBA00009773"/>
    </source>
</evidence>
<dbReference type="RefSeq" id="WP_169532118.1">
    <property type="nucleotide sequence ID" value="NZ_JABBGH010000002.1"/>
</dbReference>
<evidence type="ECO:0000313" key="7">
    <source>
        <dbReference type="EMBL" id="NML66477.1"/>
    </source>
</evidence>
<gene>
    <name evidence="7" type="ORF">HHL22_14805</name>
</gene>
<keyword evidence="4 6" id="KW-1133">Transmembrane helix</keyword>
<feature type="transmembrane region" description="Helical" evidence="6">
    <location>
        <begin position="203"/>
        <end position="224"/>
    </location>
</feature>
<protein>
    <submittedName>
        <fullName evidence="7">AI-2E family transporter</fullName>
    </submittedName>
</protein>
<dbReference type="InterPro" id="IPR002549">
    <property type="entry name" value="AI-2E-like"/>
</dbReference>
<dbReference type="AlphaFoldDB" id="A0A7Y0FN14"/>
<comment type="subcellular location">
    <subcellularLocation>
        <location evidence="1">Membrane</location>
        <topology evidence="1">Multi-pass membrane protein</topology>
    </subcellularLocation>
</comment>
<proteinExistence type="inferred from homology"/>